<feature type="compositionally biased region" description="Acidic residues" evidence="1">
    <location>
        <begin position="398"/>
        <end position="409"/>
    </location>
</feature>
<dbReference type="InParanoid" id="A0A0D0B190"/>
<keyword evidence="3" id="KW-1185">Reference proteome</keyword>
<proteinExistence type="predicted"/>
<feature type="compositionally biased region" description="Basic and acidic residues" evidence="1">
    <location>
        <begin position="74"/>
        <end position="83"/>
    </location>
</feature>
<dbReference type="AlphaFoldDB" id="A0A0D0B190"/>
<name>A0A0D0B190_9AGAM</name>
<dbReference type="Proteomes" id="UP000054485">
    <property type="component" value="Unassembled WGS sequence"/>
</dbReference>
<evidence type="ECO:0000313" key="3">
    <source>
        <dbReference type="Proteomes" id="UP000054485"/>
    </source>
</evidence>
<protein>
    <submittedName>
        <fullName evidence="2">Uncharacterized protein</fullName>
    </submittedName>
</protein>
<gene>
    <name evidence="2" type="ORF">CY34DRAFT_799025</name>
</gene>
<sequence>MPAPVAVYVVAAIAGVAAAVAFHEFVFEPHIAPAIERWAEDFLAKRRARRGGLVPVPSIGGSGNGDPGPSGADSKNRTPAREDDSIELEGLNLGPVDEWRNKVHRTAQGTSVRRRVRTIPETDEGSISTTIDDSFTSLTHTPPIHVISNVSSPFTETLSVSNRTPTRAHSRASSHTASDGEHEGSTTIFFAPSSHSSSPPPSPPFGPILPDSPLTSAAYSARPFSPVVRTPVRSHTQSSWSSQHLDTNSRIRMDVQGGRVDVDGEDEHVNINISGNTSASMHENMNANISIVESLSERYPAAPTPPVLLSPPSSHSVLSSPNTDVLSLGSSGSRSNSPFAVLSPPQQRASLSGAASSLSPSMTSEDEFMSFGEASDADGEEMPVPRSGSARLHNPFSDFDEGSDFEDGSEGSGSEGSWGRMSAGRG</sequence>
<evidence type="ECO:0000256" key="1">
    <source>
        <dbReference type="SAM" id="MobiDB-lite"/>
    </source>
</evidence>
<evidence type="ECO:0000313" key="2">
    <source>
        <dbReference type="EMBL" id="KIK47731.1"/>
    </source>
</evidence>
<dbReference type="OrthoDB" id="3246206at2759"/>
<dbReference type="EMBL" id="KN835144">
    <property type="protein sequence ID" value="KIK47731.1"/>
    <property type="molecule type" value="Genomic_DNA"/>
</dbReference>
<dbReference type="HOGENOM" id="CLU_644316_0_0_1"/>
<feature type="region of interest" description="Disordered" evidence="1">
    <location>
        <begin position="157"/>
        <end position="213"/>
    </location>
</feature>
<reference evidence="3" key="2">
    <citation type="submission" date="2015-01" db="EMBL/GenBank/DDBJ databases">
        <title>Evolutionary Origins and Diversification of the Mycorrhizal Mutualists.</title>
        <authorList>
            <consortium name="DOE Joint Genome Institute"/>
            <consortium name="Mycorrhizal Genomics Consortium"/>
            <person name="Kohler A."/>
            <person name="Kuo A."/>
            <person name="Nagy L.G."/>
            <person name="Floudas D."/>
            <person name="Copeland A."/>
            <person name="Barry K.W."/>
            <person name="Cichocki N."/>
            <person name="Veneault-Fourrey C."/>
            <person name="LaButti K."/>
            <person name="Lindquist E.A."/>
            <person name="Lipzen A."/>
            <person name="Lundell T."/>
            <person name="Morin E."/>
            <person name="Murat C."/>
            <person name="Riley R."/>
            <person name="Ohm R."/>
            <person name="Sun H."/>
            <person name="Tunlid A."/>
            <person name="Henrissat B."/>
            <person name="Grigoriev I.V."/>
            <person name="Hibbett D.S."/>
            <person name="Martin F."/>
        </authorList>
    </citation>
    <scope>NUCLEOTIDE SEQUENCE [LARGE SCALE GENOMIC DNA]</scope>
    <source>
        <strain evidence="3">UH-Slu-Lm8-n1</strain>
    </source>
</reference>
<feature type="compositionally biased region" description="Low complexity" evidence="1">
    <location>
        <begin position="349"/>
        <end position="361"/>
    </location>
</feature>
<organism evidence="2 3">
    <name type="scientific">Suillus luteus UH-Slu-Lm8-n1</name>
    <dbReference type="NCBI Taxonomy" id="930992"/>
    <lineage>
        <taxon>Eukaryota</taxon>
        <taxon>Fungi</taxon>
        <taxon>Dikarya</taxon>
        <taxon>Basidiomycota</taxon>
        <taxon>Agaricomycotina</taxon>
        <taxon>Agaricomycetes</taxon>
        <taxon>Agaricomycetidae</taxon>
        <taxon>Boletales</taxon>
        <taxon>Suillineae</taxon>
        <taxon>Suillaceae</taxon>
        <taxon>Suillus</taxon>
    </lineage>
</organism>
<feature type="compositionally biased region" description="Pro residues" evidence="1">
    <location>
        <begin position="198"/>
        <end position="207"/>
    </location>
</feature>
<feature type="region of interest" description="Disordered" evidence="1">
    <location>
        <begin position="53"/>
        <end position="86"/>
    </location>
</feature>
<dbReference type="STRING" id="930992.A0A0D0B190"/>
<accession>A0A0D0B190</accession>
<feature type="region of interest" description="Disordered" evidence="1">
    <location>
        <begin position="303"/>
        <end position="426"/>
    </location>
</feature>
<feature type="compositionally biased region" description="Low complexity" evidence="1">
    <location>
        <begin position="310"/>
        <end position="337"/>
    </location>
</feature>
<reference evidence="2 3" key="1">
    <citation type="submission" date="2014-04" db="EMBL/GenBank/DDBJ databases">
        <authorList>
            <consortium name="DOE Joint Genome Institute"/>
            <person name="Kuo A."/>
            <person name="Ruytinx J."/>
            <person name="Rineau F."/>
            <person name="Colpaert J."/>
            <person name="Kohler A."/>
            <person name="Nagy L.G."/>
            <person name="Floudas D."/>
            <person name="Copeland A."/>
            <person name="Barry K.W."/>
            <person name="Cichocki N."/>
            <person name="Veneault-Fourrey C."/>
            <person name="LaButti K."/>
            <person name="Lindquist E.A."/>
            <person name="Lipzen A."/>
            <person name="Lundell T."/>
            <person name="Morin E."/>
            <person name="Murat C."/>
            <person name="Sun H."/>
            <person name="Tunlid A."/>
            <person name="Henrissat B."/>
            <person name="Grigoriev I.V."/>
            <person name="Hibbett D.S."/>
            <person name="Martin F."/>
            <person name="Nordberg H.P."/>
            <person name="Cantor M.N."/>
            <person name="Hua S.X."/>
        </authorList>
    </citation>
    <scope>NUCLEOTIDE SEQUENCE [LARGE SCALE GENOMIC DNA]</scope>
    <source>
        <strain evidence="2 3">UH-Slu-Lm8-n1</strain>
    </source>
</reference>